<sequence length="67" mass="7123">MDAGSPREIYASISQGGMPPPTPVIPVPFLPVIPVPDTGIHSFPAKPHGCRIESGMTLWEDGCRITP</sequence>
<protein>
    <submittedName>
        <fullName evidence="1">Uncharacterized protein</fullName>
    </submittedName>
</protein>
<accession>B3EMF2</accession>
<reference evidence="1" key="1">
    <citation type="submission" date="2008-06" db="EMBL/GenBank/DDBJ databases">
        <title>Complete sequence of Chlorobium phaeobacteroides BS1.</title>
        <authorList>
            <consortium name="US DOE Joint Genome Institute"/>
            <person name="Lucas S."/>
            <person name="Copeland A."/>
            <person name="Lapidus A."/>
            <person name="Glavina del Rio T."/>
            <person name="Dalin E."/>
            <person name="Tice H."/>
            <person name="Bruce D."/>
            <person name="Goodwin L."/>
            <person name="Pitluck S."/>
            <person name="Schmutz J."/>
            <person name="Larimer F."/>
            <person name="Land M."/>
            <person name="Hauser L."/>
            <person name="Kyrpides N."/>
            <person name="Ovchinnikova G."/>
            <person name="Li T."/>
            <person name="Liu Z."/>
            <person name="Zhao F."/>
            <person name="Overmann J."/>
            <person name="Bryant D.A."/>
            <person name="Richardson P."/>
        </authorList>
    </citation>
    <scope>NUCLEOTIDE SEQUENCE [LARGE SCALE GENOMIC DNA]</scope>
    <source>
        <strain evidence="1">BS1</strain>
    </source>
</reference>
<proteinExistence type="predicted"/>
<gene>
    <name evidence="1" type="ordered locus">Cphamn1_1980</name>
</gene>
<name>B3EMF2_CHLPB</name>
<dbReference type="EMBL" id="CP001101">
    <property type="protein sequence ID" value="ACE04891.1"/>
    <property type="molecule type" value="Genomic_DNA"/>
</dbReference>
<dbReference type="AlphaFoldDB" id="B3EMF2"/>
<organism evidence="1">
    <name type="scientific">Chlorobium phaeobacteroides (strain BS1)</name>
    <dbReference type="NCBI Taxonomy" id="331678"/>
    <lineage>
        <taxon>Bacteria</taxon>
        <taxon>Pseudomonadati</taxon>
        <taxon>Chlorobiota</taxon>
        <taxon>Chlorobiia</taxon>
        <taxon>Chlorobiales</taxon>
        <taxon>Chlorobiaceae</taxon>
        <taxon>Chlorobium/Pelodictyon group</taxon>
        <taxon>Chlorobium</taxon>
    </lineage>
</organism>
<dbReference type="HOGENOM" id="CLU_2804626_0_0_10"/>
<dbReference type="KEGG" id="cpb:Cphamn1_1980"/>
<evidence type="ECO:0000313" key="1">
    <source>
        <dbReference type="EMBL" id="ACE04891.1"/>
    </source>
</evidence>